<keyword evidence="3" id="KW-1185">Reference proteome</keyword>
<feature type="region of interest" description="Disordered" evidence="1">
    <location>
        <begin position="409"/>
        <end position="489"/>
    </location>
</feature>
<protein>
    <submittedName>
        <fullName evidence="2">Uncharacterized protein</fullName>
    </submittedName>
</protein>
<feature type="compositionally biased region" description="Polar residues" evidence="1">
    <location>
        <begin position="415"/>
        <end position="431"/>
    </location>
</feature>
<sequence length="503" mass="57106">MSDELFSGRNTQSSPKELFRYHAENALFKLRFPLWPTYLYPTSSPEYRTFVRQIGDVDDVIHTGCETLIDFLNKKVPQTLSKLYCMLHVCYAMSKSSSKDNPSMTEEAFSKSVKEWKNCLPVVSETGVREQDLFDEIRSVMWEEIKEAFEYVEDLLGKFENQQEYQHQESCHNLDFLNLDFLGDYHKPGKPKLCTDPPNDNEPPDISGHQGPLSPNKPIIANPSEPNPPLPPQLTPWDILFSNAIIAMALGFFKELGETGIVMLCACGSVLQTVFGSLGTGTSTNHAPRVDITYRRSILDATNKALSSNIYPNFKKILDRVAHPFLKGTIGTIYQLEKCMIELSKSLDLSPAAFKHFARSVICHFQYYYDDQLPAAFKHPSDVYNSPLYTSWRIWEETEWLADPPLPDTVLENPNVPQSRAQTISHTSPTITPVLKRSASLESENKENTSCKRKRPKKNTPEPGPPAKTTSLKIVKYDPARPKRQRRGAVLDSLPRQVWRVST</sequence>
<evidence type="ECO:0000313" key="2">
    <source>
        <dbReference type="EMBL" id="EPS35548.1"/>
    </source>
</evidence>
<dbReference type="HOGENOM" id="CLU_541872_0_0_1"/>
<evidence type="ECO:0000313" key="3">
    <source>
        <dbReference type="Proteomes" id="UP000015100"/>
    </source>
</evidence>
<evidence type="ECO:0000256" key="1">
    <source>
        <dbReference type="SAM" id="MobiDB-lite"/>
    </source>
</evidence>
<dbReference type="Proteomes" id="UP000015100">
    <property type="component" value="Unassembled WGS sequence"/>
</dbReference>
<organism evidence="2 3">
    <name type="scientific">Dactylellina haptotyla (strain CBS 200.50)</name>
    <name type="common">Nematode-trapping fungus</name>
    <name type="synonym">Monacrosporium haptotylum</name>
    <dbReference type="NCBI Taxonomy" id="1284197"/>
    <lineage>
        <taxon>Eukaryota</taxon>
        <taxon>Fungi</taxon>
        <taxon>Dikarya</taxon>
        <taxon>Ascomycota</taxon>
        <taxon>Pezizomycotina</taxon>
        <taxon>Orbiliomycetes</taxon>
        <taxon>Orbiliales</taxon>
        <taxon>Orbiliaceae</taxon>
        <taxon>Dactylellina</taxon>
    </lineage>
</organism>
<name>S8B906_DACHA</name>
<feature type="region of interest" description="Disordered" evidence="1">
    <location>
        <begin position="190"/>
        <end position="228"/>
    </location>
</feature>
<dbReference type="STRING" id="1284197.S8B906"/>
<dbReference type="EMBL" id="AQGS01001127">
    <property type="protein sequence ID" value="EPS35548.1"/>
    <property type="molecule type" value="Genomic_DNA"/>
</dbReference>
<dbReference type="OrthoDB" id="5313017at2759"/>
<accession>S8B906</accession>
<dbReference type="AlphaFoldDB" id="S8B906"/>
<reference evidence="3" key="2">
    <citation type="submission" date="2013-04" db="EMBL/GenBank/DDBJ databases">
        <title>Genomic mechanisms accounting for the adaptation to parasitism in nematode-trapping fungi.</title>
        <authorList>
            <person name="Ahren D.G."/>
        </authorList>
    </citation>
    <scope>NUCLEOTIDE SEQUENCE [LARGE SCALE GENOMIC DNA]</scope>
    <source>
        <strain evidence="3">CBS 200.50</strain>
    </source>
</reference>
<gene>
    <name evidence="2" type="ORF">H072_11061</name>
</gene>
<reference evidence="2 3" key="1">
    <citation type="journal article" date="2013" name="PLoS Genet.">
        <title>Genomic mechanisms accounting for the adaptation to parasitism in nematode-trapping fungi.</title>
        <authorList>
            <person name="Meerupati T."/>
            <person name="Andersson K.M."/>
            <person name="Friman E."/>
            <person name="Kumar D."/>
            <person name="Tunlid A."/>
            <person name="Ahren D."/>
        </authorList>
    </citation>
    <scope>NUCLEOTIDE SEQUENCE [LARGE SCALE GENOMIC DNA]</scope>
    <source>
        <strain evidence="2 3">CBS 200.50</strain>
    </source>
</reference>
<proteinExistence type="predicted"/>
<comment type="caution">
    <text evidence="2">The sequence shown here is derived from an EMBL/GenBank/DDBJ whole genome shotgun (WGS) entry which is preliminary data.</text>
</comment>